<name>W0HZE7_9GAMM</name>
<gene>
    <name evidence="3" type="ORF">Sant_2879</name>
</gene>
<accession>W0HZE7</accession>
<evidence type="ECO:0000256" key="1">
    <source>
        <dbReference type="ARBA" id="ARBA00009981"/>
    </source>
</evidence>
<evidence type="ECO:0000313" key="4">
    <source>
        <dbReference type="Proteomes" id="UP000019028"/>
    </source>
</evidence>
<dbReference type="OrthoDB" id="9802003at2"/>
<comment type="similarity">
    <text evidence="1 2">Belongs to the phD/YefM antitoxin family.</text>
</comment>
<evidence type="ECO:0000256" key="2">
    <source>
        <dbReference type="RuleBase" id="RU362080"/>
    </source>
</evidence>
<dbReference type="AlphaFoldDB" id="W0HZE7"/>
<dbReference type="NCBIfam" id="TIGR01552">
    <property type="entry name" value="phd_fam"/>
    <property type="match status" value="1"/>
</dbReference>
<dbReference type="Pfam" id="PF02604">
    <property type="entry name" value="PhdYeFM_antitox"/>
    <property type="match status" value="1"/>
</dbReference>
<dbReference type="InterPro" id="IPR051405">
    <property type="entry name" value="phD/YefM_antitoxin"/>
</dbReference>
<dbReference type="InterPro" id="IPR006442">
    <property type="entry name" value="Antitoxin_Phd/YefM"/>
</dbReference>
<dbReference type="EMBL" id="CP006569">
    <property type="protein sequence ID" value="AHF77892.1"/>
    <property type="molecule type" value="Genomic_DNA"/>
</dbReference>
<proteinExistence type="inferred from homology"/>
<reference evidence="3 4" key="1">
    <citation type="journal article" date="2014" name="Genome Biol. Evol.">
        <title>Genome degeneration and adaptation in a nascent stage of symbiosis.</title>
        <authorList>
            <person name="Oakeson K.F."/>
            <person name="Gil R."/>
            <person name="Clayton A.L."/>
            <person name="Dunn D.M."/>
            <person name="von Niederhausern A.C."/>
            <person name="Hamil C."/>
            <person name="Aoyagi A."/>
            <person name="Duval B."/>
            <person name="Baca A."/>
            <person name="Silva F.J."/>
            <person name="Vallier A."/>
            <person name="Jackson D.G."/>
            <person name="Latorre A."/>
            <person name="Weiss R.B."/>
            <person name="Heddi A."/>
            <person name="Moya A."/>
            <person name="Dale C."/>
        </authorList>
    </citation>
    <scope>NUCLEOTIDE SEQUENCE [LARGE SCALE GENOMIC DNA]</scope>
    <source>
        <strain evidence="3 4">HS1</strain>
    </source>
</reference>
<protein>
    <recommendedName>
        <fullName evidence="2">Antitoxin</fullName>
    </recommendedName>
</protein>
<dbReference type="PANTHER" id="PTHR33713">
    <property type="entry name" value="ANTITOXIN YAFN-RELATED"/>
    <property type="match status" value="1"/>
</dbReference>
<dbReference type="InterPro" id="IPR036165">
    <property type="entry name" value="YefM-like_sf"/>
</dbReference>
<dbReference type="Proteomes" id="UP000019028">
    <property type="component" value="Chromosome"/>
</dbReference>
<organism evidence="3 4">
    <name type="scientific">Sodalis praecaptivus</name>
    <dbReference type="NCBI Taxonomy" id="1239307"/>
    <lineage>
        <taxon>Bacteria</taxon>
        <taxon>Pseudomonadati</taxon>
        <taxon>Pseudomonadota</taxon>
        <taxon>Gammaproteobacteria</taxon>
        <taxon>Enterobacterales</taxon>
        <taxon>Bruguierivoracaceae</taxon>
        <taxon>Sodalis</taxon>
    </lineage>
</organism>
<dbReference type="RefSeq" id="WP_025423034.1">
    <property type="nucleotide sequence ID" value="NZ_CP006569.1"/>
</dbReference>
<dbReference type="PANTHER" id="PTHR33713:SF6">
    <property type="entry name" value="ANTITOXIN YEFM"/>
    <property type="match status" value="1"/>
</dbReference>
<dbReference type="SUPFAM" id="SSF143120">
    <property type="entry name" value="YefM-like"/>
    <property type="match status" value="1"/>
</dbReference>
<dbReference type="KEGG" id="sod:Sant_2879"/>
<dbReference type="Gene3D" id="3.40.1620.10">
    <property type="entry name" value="YefM-like domain"/>
    <property type="match status" value="1"/>
</dbReference>
<comment type="function">
    <text evidence="2">Antitoxin component of a type II toxin-antitoxin (TA) system.</text>
</comment>
<dbReference type="PATRIC" id="fig|1239307.3.peg.3193"/>
<evidence type="ECO:0000313" key="3">
    <source>
        <dbReference type="EMBL" id="AHF77892.1"/>
    </source>
</evidence>
<keyword evidence="4" id="KW-1185">Reference proteome</keyword>
<sequence length="74" mass="8128">MITFTYSDARAKLADVLDKANEQPVTITRRTAPDVVVISAEQFAALQQAKFDAALGRVMSKPESKALFEELADK</sequence>
<dbReference type="HOGENOM" id="CLU_193635_0_0_6"/>